<dbReference type="InterPro" id="IPR008042">
    <property type="entry name" value="Retrotrans_Pao"/>
</dbReference>
<sequence>MNLREFLSNTAVLPKILPEEALAHGKLQKILGLQWDAERDLITIKCRIPKEENVTKRLVARHIASVYDPLGWLIPLMVKMKVFQQDLWKYGLQWDEKLPDSLKERWNSLREEVDGFQKFLPRMAASDAKEFRLAVFAGASDEGMAACVYLLNEQSTRLIMAKSRLPSIKVRTTIPKMELNAITIAARLILAVFKAVRTDTSPRKIHILSDSQVALSWVSLDPQQTKLGVLVRNRIKEIQEIVNTLKECGVVVYFHYVTSEDNPADAGTRGLNATTALIVYKTAFNDHGATTFLDIARFSSFQSAKRAVAIALIFIKRLTRVLKRDRQMQILSKIAFMKDIINGAISPLTTGSLWKTPYAYFKTTIQYGAHEDGWGCQRLI</sequence>
<dbReference type="Proteomes" id="UP000270094">
    <property type="component" value="Unassembled WGS sequence"/>
</dbReference>
<proteinExistence type="predicted"/>
<reference evidence="1 2" key="1">
    <citation type="submission" date="2018-11" db="EMBL/GenBank/DDBJ databases">
        <authorList>
            <consortium name="Pathogen Informatics"/>
        </authorList>
    </citation>
    <scope>NUCLEOTIDE SEQUENCE [LARGE SCALE GENOMIC DNA]</scope>
</reference>
<gene>
    <name evidence="1" type="ORF">SVUK_LOCUS5101</name>
</gene>
<dbReference type="InterPro" id="IPR036397">
    <property type="entry name" value="RNaseH_sf"/>
</dbReference>
<dbReference type="OrthoDB" id="5877161at2759"/>
<keyword evidence="2" id="KW-1185">Reference proteome</keyword>
<dbReference type="Gene3D" id="3.30.420.10">
    <property type="entry name" value="Ribonuclease H-like superfamily/Ribonuclease H"/>
    <property type="match status" value="1"/>
</dbReference>
<dbReference type="AlphaFoldDB" id="A0A3P7IQL9"/>
<dbReference type="PANTHER" id="PTHR47331:SF5">
    <property type="entry name" value="RIBONUCLEASE H"/>
    <property type="match status" value="1"/>
</dbReference>
<dbReference type="GO" id="GO:0003676">
    <property type="term" value="F:nucleic acid binding"/>
    <property type="evidence" value="ECO:0007669"/>
    <property type="project" value="InterPro"/>
</dbReference>
<name>A0A3P7IQL9_STRVU</name>
<organism evidence="1 2">
    <name type="scientific">Strongylus vulgaris</name>
    <name type="common">Blood worm</name>
    <dbReference type="NCBI Taxonomy" id="40348"/>
    <lineage>
        <taxon>Eukaryota</taxon>
        <taxon>Metazoa</taxon>
        <taxon>Ecdysozoa</taxon>
        <taxon>Nematoda</taxon>
        <taxon>Chromadorea</taxon>
        <taxon>Rhabditida</taxon>
        <taxon>Rhabditina</taxon>
        <taxon>Rhabditomorpha</taxon>
        <taxon>Strongyloidea</taxon>
        <taxon>Strongylidae</taxon>
        <taxon>Strongylus</taxon>
    </lineage>
</organism>
<accession>A0A3P7IQL9</accession>
<dbReference type="EMBL" id="UYYB01014729">
    <property type="protein sequence ID" value="VDM70103.1"/>
    <property type="molecule type" value="Genomic_DNA"/>
</dbReference>
<evidence type="ECO:0000313" key="1">
    <source>
        <dbReference type="EMBL" id="VDM70103.1"/>
    </source>
</evidence>
<dbReference type="Pfam" id="PF05380">
    <property type="entry name" value="Peptidase_A17"/>
    <property type="match status" value="1"/>
</dbReference>
<protein>
    <submittedName>
        <fullName evidence="1">Uncharacterized protein</fullName>
    </submittedName>
</protein>
<dbReference type="PANTHER" id="PTHR47331">
    <property type="entry name" value="PHD-TYPE DOMAIN-CONTAINING PROTEIN"/>
    <property type="match status" value="1"/>
</dbReference>
<evidence type="ECO:0000313" key="2">
    <source>
        <dbReference type="Proteomes" id="UP000270094"/>
    </source>
</evidence>